<dbReference type="PANTHER" id="PTHR24201">
    <property type="entry name" value="ANK_REP_REGION DOMAIN-CONTAINING PROTEIN"/>
    <property type="match status" value="1"/>
</dbReference>
<dbReference type="Proteomes" id="UP000613177">
    <property type="component" value="Unassembled WGS sequence"/>
</dbReference>
<evidence type="ECO:0000256" key="3">
    <source>
        <dbReference type="PROSITE-ProRule" id="PRU00023"/>
    </source>
</evidence>
<keyword evidence="2 3" id="KW-0040">ANK repeat</keyword>
<evidence type="ECO:0000313" key="5">
    <source>
        <dbReference type="Proteomes" id="UP000613177"/>
    </source>
</evidence>
<evidence type="ECO:0000313" key="4">
    <source>
        <dbReference type="EMBL" id="KAG2232305.1"/>
    </source>
</evidence>
<dbReference type="SUPFAM" id="SSF48403">
    <property type="entry name" value="Ankyrin repeat"/>
    <property type="match status" value="1"/>
</dbReference>
<dbReference type="Gene3D" id="1.25.40.20">
    <property type="entry name" value="Ankyrin repeat-containing domain"/>
    <property type="match status" value="1"/>
</dbReference>
<name>A0A8H7SPR3_9FUNG</name>
<dbReference type="PROSITE" id="PS50088">
    <property type="entry name" value="ANK_REPEAT"/>
    <property type="match status" value="1"/>
</dbReference>
<evidence type="ECO:0000256" key="2">
    <source>
        <dbReference type="ARBA" id="ARBA00023043"/>
    </source>
</evidence>
<dbReference type="EMBL" id="JAEPRE010000116">
    <property type="protein sequence ID" value="KAG2232305.1"/>
    <property type="molecule type" value="Genomic_DNA"/>
</dbReference>
<keyword evidence="1" id="KW-0677">Repeat</keyword>
<feature type="repeat" description="ANK" evidence="3">
    <location>
        <begin position="165"/>
        <end position="199"/>
    </location>
</feature>
<reference evidence="4" key="1">
    <citation type="submission" date="2021-01" db="EMBL/GenBank/DDBJ databases">
        <title>Metabolic potential, ecology and presence of endohyphal bacteria is reflected in genomic diversity of Mucoromycotina.</title>
        <authorList>
            <person name="Muszewska A."/>
            <person name="Okrasinska A."/>
            <person name="Steczkiewicz K."/>
            <person name="Drgas O."/>
            <person name="Orlowska M."/>
            <person name="Perlinska-Lenart U."/>
            <person name="Aleksandrzak-Piekarczyk T."/>
            <person name="Szatraj K."/>
            <person name="Zielenkiewicz U."/>
            <person name="Pilsyk S."/>
            <person name="Malc E."/>
            <person name="Mieczkowski P."/>
            <person name="Kruszewska J.S."/>
            <person name="Biernat P."/>
            <person name="Pawlowska J."/>
        </authorList>
    </citation>
    <scope>NUCLEOTIDE SEQUENCE</scope>
    <source>
        <strain evidence="4">WA0000018081</strain>
    </source>
</reference>
<protein>
    <submittedName>
        <fullName evidence="4">Uncharacterized protein</fullName>
    </submittedName>
</protein>
<gene>
    <name evidence="4" type="ORF">INT48_009326</name>
</gene>
<organism evidence="4 5">
    <name type="scientific">Thamnidium elegans</name>
    <dbReference type="NCBI Taxonomy" id="101142"/>
    <lineage>
        <taxon>Eukaryota</taxon>
        <taxon>Fungi</taxon>
        <taxon>Fungi incertae sedis</taxon>
        <taxon>Mucoromycota</taxon>
        <taxon>Mucoromycotina</taxon>
        <taxon>Mucoromycetes</taxon>
        <taxon>Mucorales</taxon>
        <taxon>Mucorineae</taxon>
        <taxon>Mucoraceae</taxon>
        <taxon>Thamnidium</taxon>
    </lineage>
</organism>
<proteinExistence type="predicted"/>
<dbReference type="SMART" id="SM00248">
    <property type="entry name" value="ANK"/>
    <property type="match status" value="5"/>
</dbReference>
<dbReference type="InterPro" id="IPR050776">
    <property type="entry name" value="Ank_Repeat/CDKN_Inhibitor"/>
</dbReference>
<evidence type="ECO:0000256" key="1">
    <source>
        <dbReference type="ARBA" id="ARBA00022737"/>
    </source>
</evidence>
<dbReference type="PROSITE" id="PS50297">
    <property type="entry name" value="ANK_REP_REGION"/>
    <property type="match status" value="1"/>
</dbReference>
<sequence length="341" mass="38222">MMYASQAKPTFTDSCFVDIDLTDDLKRNNEVYSVSKRPTQVNVAMDTEPPMSIWKAAELGNVAALSYFIHRHYSDTDQDGEPTIVNLLNSRDPNTECTLLHLIISNNPNPLQPLELLLKYGADATSRNIYNIQAIHALFIGCKSPLEPLELLIKYDADVNARDGDGWTPAHYAARFCPYPDPILKYLVGVGADINAIDASKKTALFALLANGDHSMILDWLINTAKASIKVQGDFLNNQTRRTRQGSLVLQAAKYGRLSCLRILISSASAMESLEGILTRDELKDSIELVRHQLIKVTKRDSIERLGLMIMILENLMEKLFGKESTTIKRRPSLLNRMGWK</sequence>
<dbReference type="InterPro" id="IPR036770">
    <property type="entry name" value="Ankyrin_rpt-contain_sf"/>
</dbReference>
<accession>A0A8H7SPR3</accession>
<dbReference type="Pfam" id="PF12796">
    <property type="entry name" value="Ank_2"/>
    <property type="match status" value="1"/>
</dbReference>
<keyword evidence="5" id="KW-1185">Reference proteome</keyword>
<dbReference type="InterPro" id="IPR002110">
    <property type="entry name" value="Ankyrin_rpt"/>
</dbReference>
<comment type="caution">
    <text evidence="4">The sequence shown here is derived from an EMBL/GenBank/DDBJ whole genome shotgun (WGS) entry which is preliminary data.</text>
</comment>
<dbReference type="AlphaFoldDB" id="A0A8H7SPR3"/>